<organism evidence="10 11">
    <name type="scientific">Hondaea fermentalgiana</name>
    <dbReference type="NCBI Taxonomy" id="2315210"/>
    <lineage>
        <taxon>Eukaryota</taxon>
        <taxon>Sar</taxon>
        <taxon>Stramenopiles</taxon>
        <taxon>Bigyra</taxon>
        <taxon>Labyrinthulomycetes</taxon>
        <taxon>Thraustochytrida</taxon>
        <taxon>Thraustochytriidae</taxon>
        <taxon>Hondaea</taxon>
    </lineage>
</organism>
<dbReference type="OrthoDB" id="1937912at2759"/>
<dbReference type="Pfam" id="PF00583">
    <property type="entry name" value="Acetyltransf_1"/>
    <property type="match status" value="1"/>
</dbReference>
<feature type="region of interest" description="Disordered" evidence="7">
    <location>
        <begin position="253"/>
        <end position="331"/>
    </location>
</feature>
<evidence type="ECO:0000259" key="9">
    <source>
        <dbReference type="PROSITE" id="PS51186"/>
    </source>
</evidence>
<dbReference type="AlphaFoldDB" id="A0A2R5H013"/>
<feature type="compositionally biased region" description="Polar residues" evidence="7">
    <location>
        <begin position="293"/>
        <end position="307"/>
    </location>
</feature>
<feature type="region of interest" description="Disordered" evidence="7">
    <location>
        <begin position="174"/>
        <end position="198"/>
    </location>
</feature>
<dbReference type="CDD" id="cd04301">
    <property type="entry name" value="NAT_SF"/>
    <property type="match status" value="1"/>
</dbReference>
<feature type="compositionally biased region" description="Low complexity" evidence="7">
    <location>
        <begin position="128"/>
        <end position="143"/>
    </location>
</feature>
<dbReference type="InterPro" id="IPR037800">
    <property type="entry name" value="GCN5"/>
</dbReference>
<dbReference type="Gene3D" id="3.40.630.30">
    <property type="match status" value="1"/>
</dbReference>
<evidence type="ECO:0000313" key="10">
    <source>
        <dbReference type="EMBL" id="GBG34383.1"/>
    </source>
</evidence>
<dbReference type="SUPFAM" id="SSF47370">
    <property type="entry name" value="Bromodomain"/>
    <property type="match status" value="1"/>
</dbReference>
<sequence length="715" mass="78794">MPCHAMSERTLDDVDIKADGKRPAPGLAMADAAPEAAAPAALPAEAAAPETAEAAPEATLAEAATALPAATTPTMTTATATPTPTTTTSSTTTTAPATTPAVAPPVPPPAAANTNFAKQTTTESSQVQQAQPPAPQATGAPAQDVEEQGDNTRPKPGLHWLRVKLGRVADALAKKEDLSEVPESTETANGSADHEQQTREDAITAVLQLLEKRGFATIETWETVLSAFKELADEPVGPIGANLVRFLKESPEEATRLAKSDEAEEEKEKEKEKEKEEATLVGKKRDHAGDDLPTSNASSAPGVTSSEQENKEQSDLKRRKQAEEFAKSAPTAPKDGLEFRIITNDGTEENLVWLINVKEIFAKQLPKMPKEYIVRLVMDRKHYSLVCIDKGVVVGGICFRPYLEQRFAEIAFLAVSAARQVKGVGTKLMNNLKQWVKSIQVTHFLTYADNFAIGYFRKQGFTKTITMPRERWRGYIKDYDGGTLMECSINEYVDYLRIPEMIAAQRKFLFAKIKEKIDSDHVFPGLNFKDGTVVTHLQDQVRGVREAGWAMPVRFLSRQVHHSKDGSGDPVDYPEYYQMQSRLYTVMRLVKAHREAWPFQEPVGDVVADYIDVIRDPIDISLIKKRLDHGRHYSAPEPLRDDMLRMCDNCCAYNGPDTSYYRSAANLRTYILNLFSEHFELAPESAPSFLPKEAAEHEQVLPPDSLSGPVTTTST</sequence>
<dbReference type="PANTHER" id="PTHR45750">
    <property type="entry name" value="GH11602P"/>
    <property type="match status" value="1"/>
</dbReference>
<evidence type="ECO:0000256" key="6">
    <source>
        <dbReference type="PROSITE-ProRule" id="PRU00035"/>
    </source>
</evidence>
<dbReference type="PRINTS" id="PR00503">
    <property type="entry name" value="BROMODOMAIN"/>
</dbReference>
<dbReference type="GO" id="GO:0000123">
    <property type="term" value="C:histone acetyltransferase complex"/>
    <property type="evidence" value="ECO:0007669"/>
    <property type="project" value="TreeGrafter"/>
</dbReference>
<evidence type="ECO:0000256" key="7">
    <source>
        <dbReference type="SAM" id="MobiDB-lite"/>
    </source>
</evidence>
<protein>
    <submittedName>
        <fullName evidence="10">Histone acetyltransferase GCN5</fullName>
    </submittedName>
</protein>
<dbReference type="GO" id="GO:0005634">
    <property type="term" value="C:nucleus"/>
    <property type="evidence" value="ECO:0007669"/>
    <property type="project" value="UniProtKB-SubCell"/>
</dbReference>
<name>A0A2R5H013_9STRA</name>
<feature type="compositionally biased region" description="Low complexity" evidence="7">
    <location>
        <begin position="23"/>
        <end position="101"/>
    </location>
</feature>
<dbReference type="PANTHER" id="PTHR45750:SF3">
    <property type="entry name" value="HISTONE ACETYLTRANSFERASE"/>
    <property type="match status" value="1"/>
</dbReference>
<gene>
    <name evidence="10" type="ORF">FCC1311_106072</name>
</gene>
<evidence type="ECO:0000259" key="8">
    <source>
        <dbReference type="PROSITE" id="PS50014"/>
    </source>
</evidence>
<evidence type="ECO:0000256" key="4">
    <source>
        <dbReference type="ARBA" id="ARBA00023159"/>
    </source>
</evidence>
<feature type="region of interest" description="Disordered" evidence="7">
    <location>
        <begin position="692"/>
        <end position="715"/>
    </location>
</feature>
<comment type="caution">
    <text evidence="10">The sequence shown here is derived from an EMBL/GenBank/DDBJ whole genome shotgun (WGS) entry which is preliminary data.</text>
</comment>
<dbReference type="EMBL" id="BEYU01000190">
    <property type="protein sequence ID" value="GBG34383.1"/>
    <property type="molecule type" value="Genomic_DNA"/>
</dbReference>
<evidence type="ECO:0000256" key="5">
    <source>
        <dbReference type="ARBA" id="ARBA00023242"/>
    </source>
</evidence>
<keyword evidence="5" id="KW-0539">Nucleus</keyword>
<keyword evidence="11" id="KW-1185">Reference proteome</keyword>
<feature type="compositionally biased region" description="Polar residues" evidence="7">
    <location>
        <begin position="113"/>
        <end position="127"/>
    </location>
</feature>
<evidence type="ECO:0000313" key="11">
    <source>
        <dbReference type="Proteomes" id="UP000241890"/>
    </source>
</evidence>
<feature type="compositionally biased region" description="Basic and acidic residues" evidence="7">
    <location>
        <begin position="1"/>
        <end position="22"/>
    </location>
</feature>
<feature type="domain" description="Bromo" evidence="8">
    <location>
        <begin position="591"/>
        <end position="661"/>
    </location>
</feature>
<dbReference type="GO" id="GO:0010484">
    <property type="term" value="F:histone H3 acetyltransferase activity"/>
    <property type="evidence" value="ECO:0007669"/>
    <property type="project" value="TreeGrafter"/>
</dbReference>
<feature type="domain" description="N-acetyltransferase" evidence="9">
    <location>
        <begin position="337"/>
        <end position="490"/>
    </location>
</feature>
<evidence type="ECO:0000256" key="3">
    <source>
        <dbReference type="ARBA" id="ARBA00023117"/>
    </source>
</evidence>
<dbReference type="Proteomes" id="UP000241890">
    <property type="component" value="Unassembled WGS sequence"/>
</dbReference>
<comment type="subcellular location">
    <subcellularLocation>
        <location evidence="1">Nucleus</location>
    </subcellularLocation>
</comment>
<dbReference type="SMART" id="SM00297">
    <property type="entry name" value="BROMO"/>
    <property type="match status" value="1"/>
</dbReference>
<feature type="compositionally biased region" description="Basic and acidic residues" evidence="7">
    <location>
        <begin position="253"/>
        <end position="278"/>
    </location>
</feature>
<dbReference type="SUPFAM" id="SSF55729">
    <property type="entry name" value="Acyl-CoA N-acyltransferases (Nat)"/>
    <property type="match status" value="1"/>
</dbReference>
<accession>A0A2R5H013</accession>
<feature type="region of interest" description="Disordered" evidence="7">
    <location>
        <begin position="1"/>
        <end position="159"/>
    </location>
</feature>
<dbReference type="InterPro" id="IPR016181">
    <property type="entry name" value="Acyl_CoA_acyltransferase"/>
</dbReference>
<dbReference type="Pfam" id="PF00439">
    <property type="entry name" value="Bromodomain"/>
    <property type="match status" value="1"/>
</dbReference>
<dbReference type="InParanoid" id="A0A2R5H013"/>
<reference evidence="10 11" key="1">
    <citation type="submission" date="2017-12" db="EMBL/GenBank/DDBJ databases">
        <title>Sequencing, de novo assembly and annotation of complete genome of a new Thraustochytrid species, strain FCC1311.</title>
        <authorList>
            <person name="Sedici K."/>
            <person name="Godart F."/>
            <person name="Aiese Cigliano R."/>
            <person name="Sanseverino W."/>
            <person name="Barakat M."/>
            <person name="Ortet P."/>
            <person name="Marechal E."/>
            <person name="Cagnac O."/>
            <person name="Amato A."/>
        </authorList>
    </citation>
    <scope>NUCLEOTIDE SEQUENCE [LARGE SCALE GENOMIC DNA]</scope>
</reference>
<feature type="compositionally biased region" description="Basic and acidic residues" evidence="7">
    <location>
        <begin position="308"/>
        <end position="326"/>
    </location>
</feature>
<keyword evidence="3 6" id="KW-0103">Bromodomain</keyword>
<comment type="similarity">
    <text evidence="2">Belongs to the acetyltransferase family. GCN5 subfamily.</text>
</comment>
<dbReference type="Gene3D" id="1.20.920.10">
    <property type="entry name" value="Bromodomain-like"/>
    <property type="match status" value="1"/>
</dbReference>
<dbReference type="GO" id="GO:0045944">
    <property type="term" value="P:positive regulation of transcription by RNA polymerase II"/>
    <property type="evidence" value="ECO:0007669"/>
    <property type="project" value="TreeGrafter"/>
</dbReference>
<dbReference type="InterPro" id="IPR000182">
    <property type="entry name" value="GNAT_dom"/>
</dbReference>
<dbReference type="PROSITE" id="PS51186">
    <property type="entry name" value="GNAT"/>
    <property type="match status" value="1"/>
</dbReference>
<proteinExistence type="inferred from homology"/>
<dbReference type="InterPro" id="IPR001487">
    <property type="entry name" value="Bromodomain"/>
</dbReference>
<keyword evidence="10" id="KW-0808">Transferase</keyword>
<dbReference type="PROSITE" id="PS50014">
    <property type="entry name" value="BROMODOMAIN_2"/>
    <property type="match status" value="1"/>
</dbReference>
<dbReference type="InterPro" id="IPR036427">
    <property type="entry name" value="Bromodomain-like_sf"/>
</dbReference>
<evidence type="ECO:0000256" key="1">
    <source>
        <dbReference type="ARBA" id="ARBA00004123"/>
    </source>
</evidence>
<keyword evidence="4" id="KW-0010">Activator</keyword>
<evidence type="ECO:0000256" key="2">
    <source>
        <dbReference type="ARBA" id="ARBA00008607"/>
    </source>
</evidence>